<sequence length="73" mass="8088">MPRVGRPLCMHCVIPRPTTPDIFAISIRWIRRPLKVPAKVPRLALHPIPVVSVLFASLSPACLRGSYRSASCN</sequence>
<dbReference type="Proteomes" id="UP000016935">
    <property type="component" value="Unassembled WGS sequence"/>
</dbReference>
<protein>
    <submittedName>
        <fullName evidence="1">Uncharacterized protein</fullName>
    </submittedName>
</protein>
<reference evidence="1 2" key="2">
    <citation type="journal article" date="2013" name="PLoS Genet.">
        <title>Comparative genome structure, secondary metabolite, and effector coding capacity across Cochliobolus pathogens.</title>
        <authorList>
            <person name="Condon B.J."/>
            <person name="Leng Y."/>
            <person name="Wu D."/>
            <person name="Bushley K.E."/>
            <person name="Ohm R.A."/>
            <person name="Otillar R."/>
            <person name="Martin J."/>
            <person name="Schackwitz W."/>
            <person name="Grimwood J."/>
            <person name="MohdZainudin N."/>
            <person name="Xue C."/>
            <person name="Wang R."/>
            <person name="Manning V.A."/>
            <person name="Dhillon B."/>
            <person name="Tu Z.J."/>
            <person name="Steffenson B.J."/>
            <person name="Salamov A."/>
            <person name="Sun H."/>
            <person name="Lowry S."/>
            <person name="LaButti K."/>
            <person name="Han J."/>
            <person name="Copeland A."/>
            <person name="Lindquist E."/>
            <person name="Barry K."/>
            <person name="Schmutz J."/>
            <person name="Baker S.E."/>
            <person name="Ciuffetti L.M."/>
            <person name="Grigoriev I.V."/>
            <person name="Zhong S."/>
            <person name="Turgeon B.G."/>
        </authorList>
    </citation>
    <scope>NUCLEOTIDE SEQUENCE [LARGE SCALE GENOMIC DNA]</scope>
    <source>
        <strain evidence="2">28A</strain>
    </source>
</reference>
<dbReference type="RefSeq" id="XP_008026036.1">
    <property type="nucleotide sequence ID" value="XM_008027845.1"/>
</dbReference>
<dbReference type="AlphaFoldDB" id="R0IN33"/>
<dbReference type="EMBL" id="KB908593">
    <property type="protein sequence ID" value="EOA86430.1"/>
    <property type="molecule type" value="Genomic_DNA"/>
</dbReference>
<dbReference type="HOGENOM" id="CLU_2706386_0_0_1"/>
<gene>
    <name evidence="1" type="ORF">SETTUDRAFT_169191</name>
</gene>
<reference evidence="1 2" key="1">
    <citation type="journal article" date="2012" name="PLoS Pathog.">
        <title>Diverse lifestyles and strategies of plant pathogenesis encoded in the genomes of eighteen Dothideomycetes fungi.</title>
        <authorList>
            <person name="Ohm R.A."/>
            <person name="Feau N."/>
            <person name="Henrissat B."/>
            <person name="Schoch C.L."/>
            <person name="Horwitz B.A."/>
            <person name="Barry K.W."/>
            <person name="Condon B.J."/>
            <person name="Copeland A.C."/>
            <person name="Dhillon B."/>
            <person name="Glaser F."/>
            <person name="Hesse C.N."/>
            <person name="Kosti I."/>
            <person name="LaButti K."/>
            <person name="Lindquist E.A."/>
            <person name="Lucas S."/>
            <person name="Salamov A.A."/>
            <person name="Bradshaw R.E."/>
            <person name="Ciuffetti L."/>
            <person name="Hamelin R.C."/>
            <person name="Kema G.H.J."/>
            <person name="Lawrence C."/>
            <person name="Scott J.A."/>
            <person name="Spatafora J.W."/>
            <person name="Turgeon B.G."/>
            <person name="de Wit P.J.G.M."/>
            <person name="Zhong S."/>
            <person name="Goodwin S.B."/>
            <person name="Grigoriev I.V."/>
        </authorList>
    </citation>
    <scope>NUCLEOTIDE SEQUENCE [LARGE SCALE GENOMIC DNA]</scope>
    <source>
        <strain evidence="2">28A</strain>
    </source>
</reference>
<accession>R0IN33</accession>
<dbReference type="GeneID" id="19400824"/>
<evidence type="ECO:0000313" key="1">
    <source>
        <dbReference type="EMBL" id="EOA86430.1"/>
    </source>
</evidence>
<name>R0IN33_EXST2</name>
<proteinExistence type="predicted"/>
<evidence type="ECO:0000313" key="2">
    <source>
        <dbReference type="Proteomes" id="UP000016935"/>
    </source>
</evidence>
<organism evidence="1 2">
    <name type="scientific">Exserohilum turcicum (strain 28A)</name>
    <name type="common">Northern leaf blight fungus</name>
    <name type="synonym">Setosphaeria turcica</name>
    <dbReference type="NCBI Taxonomy" id="671987"/>
    <lineage>
        <taxon>Eukaryota</taxon>
        <taxon>Fungi</taxon>
        <taxon>Dikarya</taxon>
        <taxon>Ascomycota</taxon>
        <taxon>Pezizomycotina</taxon>
        <taxon>Dothideomycetes</taxon>
        <taxon>Pleosporomycetidae</taxon>
        <taxon>Pleosporales</taxon>
        <taxon>Pleosporineae</taxon>
        <taxon>Pleosporaceae</taxon>
        <taxon>Exserohilum</taxon>
    </lineage>
</organism>
<keyword evidence="2" id="KW-1185">Reference proteome</keyword>